<gene>
    <name evidence="9" type="ORF">HC757_05390</name>
</gene>
<feature type="domain" description="Thiamine pyrophosphate enzyme central" evidence="6">
    <location>
        <begin position="222"/>
        <end position="357"/>
    </location>
</feature>
<dbReference type="GO" id="GO:0009099">
    <property type="term" value="P:L-valine biosynthetic process"/>
    <property type="evidence" value="ECO:0007669"/>
    <property type="project" value="TreeGrafter"/>
</dbReference>
<evidence type="ECO:0000313" key="9">
    <source>
        <dbReference type="EMBL" id="NMH64600.1"/>
    </source>
</evidence>
<dbReference type="PANTHER" id="PTHR18968:SF13">
    <property type="entry name" value="ACETOLACTATE SYNTHASE CATALYTIC SUBUNIT, MITOCHONDRIAL"/>
    <property type="match status" value="1"/>
</dbReference>
<dbReference type="InterPro" id="IPR045229">
    <property type="entry name" value="TPP_enz"/>
</dbReference>
<accession>A0A972FR50</accession>
<dbReference type="AlphaFoldDB" id="A0A972FR50"/>
<dbReference type="Gene3D" id="3.40.50.1220">
    <property type="entry name" value="TPP-binding domain"/>
    <property type="match status" value="1"/>
</dbReference>
<dbReference type="GO" id="GO:0005948">
    <property type="term" value="C:acetolactate synthase complex"/>
    <property type="evidence" value="ECO:0007669"/>
    <property type="project" value="TreeGrafter"/>
</dbReference>
<evidence type="ECO:0000259" key="7">
    <source>
        <dbReference type="Pfam" id="PF02775"/>
    </source>
</evidence>
<dbReference type="GO" id="GO:0050660">
    <property type="term" value="F:flavin adenine dinucleotide binding"/>
    <property type="evidence" value="ECO:0007669"/>
    <property type="project" value="TreeGrafter"/>
</dbReference>
<evidence type="ECO:0000313" key="10">
    <source>
        <dbReference type="Proteomes" id="UP000737113"/>
    </source>
</evidence>
<dbReference type="InterPro" id="IPR012001">
    <property type="entry name" value="Thiamin_PyroP_enz_TPP-bd_dom"/>
</dbReference>
<feature type="domain" description="Thiamine pyrophosphate enzyme N-terminal TPP-binding" evidence="8">
    <location>
        <begin position="24"/>
        <end position="137"/>
    </location>
</feature>
<dbReference type="CDD" id="cd07035">
    <property type="entry name" value="TPP_PYR_POX_like"/>
    <property type="match status" value="1"/>
</dbReference>
<evidence type="ECO:0000256" key="1">
    <source>
        <dbReference type="ARBA" id="ARBA00001964"/>
    </source>
</evidence>
<sequence>MDNQSRTQAQVPVSRIDELTPQLDLADLLLHYLSLLQIDFVFGIPGGAIEPMYNALARSERQAGPRAIIARHETGAVFMADGYASRTGKLGVCCATTGPGTTNLITGVASAYANQIPLLIITAQTPLSSFGKGAFQESSCTGINTVAMFEYCTRYNTLISHPEQFERKLAAALMKAFASPPGPVHLSIPLDVFRSPAPIRNEIFDIKRLLHKKSLLDREDLDALFKELQPGKNTVFVIGEGASEAIGAILTTAHMLDAILLTTPHGKGLISPYHPQFRGVVGFAGHQNAVNSLRNEQLENIVCIGTALSEWASNGWDSELLLNPRLIHIDEQEANFTYTPMAKLHIRGRILTIFEQLYKKLTQSHGVPHLPHPEPSTRERHFMLDNEAAFMDTSKPIKPQRLMHDLAELFPPHTRYLADTGASFAWAIHYLHPYDRRMVGNRDARGGLFRACLEFASMGWAIGCAVGVALAAPAQPVVCITGDGSMLMSGQELTVAVQHGLPVIFVVLNDSALGMVKQGQKLSHAEAIGTALPQVDFAAMAAAMGAANYRIETSEDLHKLPIEQICRRKGPTLLDVYIDVDEVAPIGARIKQLSRVDKPANQGDDGEASDQPKELK</sequence>
<organism evidence="9 10">
    <name type="scientific">Shewanella salipaludis</name>
    <dbReference type="NCBI Taxonomy" id="2723052"/>
    <lineage>
        <taxon>Bacteria</taxon>
        <taxon>Pseudomonadati</taxon>
        <taxon>Pseudomonadota</taxon>
        <taxon>Gammaproteobacteria</taxon>
        <taxon>Alteromonadales</taxon>
        <taxon>Shewanellaceae</taxon>
        <taxon>Shewanella</taxon>
    </lineage>
</organism>
<dbReference type="EMBL" id="JAAXYH010000002">
    <property type="protein sequence ID" value="NMH64600.1"/>
    <property type="molecule type" value="Genomic_DNA"/>
</dbReference>
<comment type="caution">
    <text evidence="9">The sequence shown here is derived from an EMBL/GenBank/DDBJ whole genome shotgun (WGS) entry which is preliminary data.</text>
</comment>
<dbReference type="SUPFAM" id="SSF52518">
    <property type="entry name" value="Thiamin diphosphate-binding fold (THDP-binding)"/>
    <property type="match status" value="2"/>
</dbReference>
<dbReference type="GO" id="GO:0030976">
    <property type="term" value="F:thiamine pyrophosphate binding"/>
    <property type="evidence" value="ECO:0007669"/>
    <property type="project" value="InterPro"/>
</dbReference>
<feature type="domain" description="Thiamine pyrophosphate enzyme TPP-binding" evidence="7">
    <location>
        <begin position="454"/>
        <end position="576"/>
    </location>
</feature>
<feature type="region of interest" description="Disordered" evidence="5">
    <location>
        <begin position="594"/>
        <end position="616"/>
    </location>
</feature>
<dbReference type="GO" id="GO:0009097">
    <property type="term" value="P:isoleucine biosynthetic process"/>
    <property type="evidence" value="ECO:0007669"/>
    <property type="project" value="TreeGrafter"/>
</dbReference>
<keyword evidence="3 4" id="KW-0786">Thiamine pyrophosphate</keyword>
<evidence type="ECO:0000256" key="3">
    <source>
        <dbReference type="ARBA" id="ARBA00023052"/>
    </source>
</evidence>
<reference evidence="9" key="1">
    <citation type="submission" date="2020-04" db="EMBL/GenBank/DDBJ databases">
        <title>Description of Shewanella salipaludis sp. nov., isolated from a salt marsh.</title>
        <authorList>
            <person name="Park S."/>
            <person name="Yoon J.-H."/>
        </authorList>
    </citation>
    <scope>NUCLEOTIDE SEQUENCE</scope>
    <source>
        <strain evidence="9">SHSM-M6</strain>
    </source>
</reference>
<evidence type="ECO:0000256" key="2">
    <source>
        <dbReference type="ARBA" id="ARBA00007812"/>
    </source>
</evidence>
<dbReference type="CDD" id="cd00568">
    <property type="entry name" value="TPP_enzymes"/>
    <property type="match status" value="1"/>
</dbReference>
<dbReference type="GO" id="GO:0000287">
    <property type="term" value="F:magnesium ion binding"/>
    <property type="evidence" value="ECO:0007669"/>
    <property type="project" value="InterPro"/>
</dbReference>
<protein>
    <submittedName>
        <fullName evidence="9">Thiamine pyrophosphate-binding protein</fullName>
    </submittedName>
</protein>
<proteinExistence type="inferred from homology"/>
<dbReference type="Pfam" id="PF02776">
    <property type="entry name" value="TPP_enzyme_N"/>
    <property type="match status" value="1"/>
</dbReference>
<dbReference type="Gene3D" id="3.40.50.970">
    <property type="match status" value="2"/>
</dbReference>
<dbReference type="Proteomes" id="UP000737113">
    <property type="component" value="Unassembled WGS sequence"/>
</dbReference>
<dbReference type="Pfam" id="PF02775">
    <property type="entry name" value="TPP_enzyme_C"/>
    <property type="match status" value="1"/>
</dbReference>
<dbReference type="InterPro" id="IPR000399">
    <property type="entry name" value="TPP-bd_CS"/>
</dbReference>
<dbReference type="SUPFAM" id="SSF52467">
    <property type="entry name" value="DHS-like NAD/FAD-binding domain"/>
    <property type="match status" value="1"/>
</dbReference>
<evidence type="ECO:0000256" key="5">
    <source>
        <dbReference type="SAM" id="MobiDB-lite"/>
    </source>
</evidence>
<dbReference type="Pfam" id="PF00205">
    <property type="entry name" value="TPP_enzyme_M"/>
    <property type="match status" value="1"/>
</dbReference>
<dbReference type="PROSITE" id="PS00187">
    <property type="entry name" value="TPP_ENZYMES"/>
    <property type="match status" value="1"/>
</dbReference>
<comment type="similarity">
    <text evidence="2 4">Belongs to the TPP enzyme family.</text>
</comment>
<evidence type="ECO:0000256" key="4">
    <source>
        <dbReference type="RuleBase" id="RU362132"/>
    </source>
</evidence>
<dbReference type="InterPro" id="IPR029061">
    <property type="entry name" value="THDP-binding"/>
</dbReference>
<evidence type="ECO:0000259" key="6">
    <source>
        <dbReference type="Pfam" id="PF00205"/>
    </source>
</evidence>
<keyword evidence="10" id="KW-1185">Reference proteome</keyword>
<dbReference type="GO" id="GO:0003984">
    <property type="term" value="F:acetolactate synthase activity"/>
    <property type="evidence" value="ECO:0007669"/>
    <property type="project" value="TreeGrafter"/>
</dbReference>
<name>A0A972FR50_9GAMM</name>
<dbReference type="InterPro" id="IPR011766">
    <property type="entry name" value="TPP_enzyme_TPP-bd"/>
</dbReference>
<dbReference type="FunFam" id="3.40.50.970:FF:000007">
    <property type="entry name" value="Acetolactate synthase"/>
    <property type="match status" value="1"/>
</dbReference>
<dbReference type="InterPro" id="IPR029035">
    <property type="entry name" value="DHS-like_NAD/FAD-binding_dom"/>
</dbReference>
<comment type="cofactor">
    <cofactor evidence="1">
        <name>thiamine diphosphate</name>
        <dbReference type="ChEBI" id="CHEBI:58937"/>
    </cofactor>
</comment>
<evidence type="ECO:0000259" key="8">
    <source>
        <dbReference type="Pfam" id="PF02776"/>
    </source>
</evidence>
<dbReference type="InterPro" id="IPR012000">
    <property type="entry name" value="Thiamin_PyroP_enz_cen_dom"/>
</dbReference>
<dbReference type="PANTHER" id="PTHR18968">
    <property type="entry name" value="THIAMINE PYROPHOSPHATE ENZYMES"/>
    <property type="match status" value="1"/>
</dbReference>